<dbReference type="EMBL" id="CP029186">
    <property type="protein sequence ID" value="AWH86538.1"/>
    <property type="molecule type" value="Genomic_DNA"/>
</dbReference>
<organism evidence="11 12">
    <name type="scientific">Flavobacterium album</name>
    <dbReference type="NCBI Taxonomy" id="2175091"/>
    <lineage>
        <taxon>Bacteria</taxon>
        <taxon>Pseudomonadati</taxon>
        <taxon>Bacteroidota</taxon>
        <taxon>Flavobacteriia</taxon>
        <taxon>Flavobacteriales</taxon>
        <taxon>Flavobacteriaceae</taxon>
        <taxon>Flavobacterium</taxon>
    </lineage>
</organism>
<gene>
    <name evidence="11" type="ORF">HYN59_16125</name>
</gene>
<evidence type="ECO:0000256" key="8">
    <source>
        <dbReference type="SAM" id="Phobius"/>
    </source>
</evidence>
<keyword evidence="5" id="KW-0547">Nucleotide-binding</keyword>
<evidence type="ECO:0000259" key="10">
    <source>
        <dbReference type="PROSITE" id="PS50109"/>
    </source>
</evidence>
<keyword evidence="3" id="KW-0597">Phosphoprotein</keyword>
<evidence type="ECO:0000256" key="7">
    <source>
        <dbReference type="ARBA" id="ARBA00022840"/>
    </source>
</evidence>
<dbReference type="InterPro" id="IPR015943">
    <property type="entry name" value="WD40/YVTN_repeat-like_dom_sf"/>
</dbReference>
<keyword evidence="4" id="KW-0808">Transferase</keyword>
<keyword evidence="9" id="KW-0732">Signal</keyword>
<dbReference type="InterPro" id="IPR005467">
    <property type="entry name" value="His_kinase_dom"/>
</dbReference>
<dbReference type="Gene3D" id="3.30.450.20">
    <property type="entry name" value="PAS domain"/>
    <property type="match status" value="1"/>
</dbReference>
<dbReference type="InterPro" id="IPR011495">
    <property type="entry name" value="Sig_transdc_His_kin_sub2_dim/P"/>
</dbReference>
<keyword evidence="8" id="KW-0812">Transmembrane</keyword>
<keyword evidence="6" id="KW-0418">Kinase</keyword>
<evidence type="ECO:0000256" key="1">
    <source>
        <dbReference type="ARBA" id="ARBA00000085"/>
    </source>
</evidence>
<keyword evidence="8" id="KW-1133">Transmembrane helix</keyword>
<dbReference type="KEGG" id="falb:HYN59_16125"/>
<dbReference type="PANTHER" id="PTHR41523">
    <property type="entry name" value="TWO-COMPONENT SYSTEM SENSOR PROTEIN"/>
    <property type="match status" value="1"/>
</dbReference>
<dbReference type="PROSITE" id="PS50109">
    <property type="entry name" value="HIS_KIN"/>
    <property type="match status" value="1"/>
</dbReference>
<keyword evidence="8" id="KW-0472">Membrane</keyword>
<feature type="transmembrane region" description="Helical" evidence="8">
    <location>
        <begin position="732"/>
        <end position="750"/>
    </location>
</feature>
<protein>
    <recommendedName>
        <fullName evidence="2">histidine kinase</fullName>
        <ecNumber evidence="2">2.7.13.3</ecNumber>
    </recommendedName>
</protein>
<evidence type="ECO:0000256" key="4">
    <source>
        <dbReference type="ARBA" id="ARBA00022679"/>
    </source>
</evidence>
<evidence type="ECO:0000256" key="9">
    <source>
        <dbReference type="SAM" id="SignalP"/>
    </source>
</evidence>
<dbReference type="PANTHER" id="PTHR41523:SF8">
    <property type="entry name" value="ETHYLENE RESPONSE SENSOR PROTEIN"/>
    <property type="match status" value="1"/>
</dbReference>
<feature type="domain" description="Histidine kinase" evidence="10">
    <location>
        <begin position="802"/>
        <end position="993"/>
    </location>
</feature>
<dbReference type="Proteomes" id="UP000244929">
    <property type="component" value="Chromosome"/>
</dbReference>
<dbReference type="SMART" id="SM00387">
    <property type="entry name" value="HATPase_c"/>
    <property type="match status" value="1"/>
</dbReference>
<evidence type="ECO:0000256" key="5">
    <source>
        <dbReference type="ARBA" id="ARBA00022741"/>
    </source>
</evidence>
<dbReference type="Gene3D" id="3.30.565.10">
    <property type="entry name" value="Histidine kinase-like ATPase, C-terminal domain"/>
    <property type="match status" value="1"/>
</dbReference>
<name>A0A2S1R1I8_9FLAO</name>
<comment type="catalytic activity">
    <reaction evidence="1">
        <text>ATP + protein L-histidine = ADP + protein N-phospho-L-histidine.</text>
        <dbReference type="EC" id="2.7.13.3"/>
    </reaction>
</comment>
<dbReference type="Gene3D" id="2.130.10.10">
    <property type="entry name" value="YVTN repeat-like/Quinoprotein amine dehydrogenase"/>
    <property type="match status" value="2"/>
</dbReference>
<dbReference type="InterPro" id="IPR036890">
    <property type="entry name" value="HATPase_C_sf"/>
</dbReference>
<feature type="signal peptide" evidence="9">
    <location>
        <begin position="1"/>
        <end position="17"/>
    </location>
</feature>
<dbReference type="InterPro" id="IPR003594">
    <property type="entry name" value="HATPase_dom"/>
</dbReference>
<evidence type="ECO:0000313" key="12">
    <source>
        <dbReference type="Proteomes" id="UP000244929"/>
    </source>
</evidence>
<evidence type="ECO:0000256" key="6">
    <source>
        <dbReference type="ARBA" id="ARBA00022777"/>
    </source>
</evidence>
<proteinExistence type="predicted"/>
<feature type="chain" id="PRO_5015391444" description="histidine kinase" evidence="9">
    <location>
        <begin position="18"/>
        <end position="995"/>
    </location>
</feature>
<dbReference type="SUPFAM" id="SSF55874">
    <property type="entry name" value="ATPase domain of HSP90 chaperone/DNA topoisomerase II/histidine kinase"/>
    <property type="match status" value="1"/>
</dbReference>
<dbReference type="Pfam" id="PF02518">
    <property type="entry name" value="HATPase_c"/>
    <property type="match status" value="1"/>
</dbReference>
<keyword evidence="12" id="KW-1185">Reference proteome</keyword>
<keyword evidence="7" id="KW-0067">ATP-binding</keyword>
<dbReference type="RefSeq" id="WP_108779261.1">
    <property type="nucleotide sequence ID" value="NZ_CP029186.1"/>
</dbReference>
<evidence type="ECO:0000256" key="3">
    <source>
        <dbReference type="ARBA" id="ARBA00022553"/>
    </source>
</evidence>
<evidence type="ECO:0000256" key="2">
    <source>
        <dbReference type="ARBA" id="ARBA00012438"/>
    </source>
</evidence>
<dbReference type="AlphaFoldDB" id="A0A2S1R1I8"/>
<dbReference type="GO" id="GO:0005524">
    <property type="term" value="F:ATP binding"/>
    <property type="evidence" value="ECO:0007669"/>
    <property type="project" value="UniProtKB-KW"/>
</dbReference>
<reference evidence="11 12" key="1">
    <citation type="submission" date="2018-04" db="EMBL/GenBank/DDBJ databases">
        <title>Genome sequencing of Flavobacterium sp. HYN0059.</title>
        <authorList>
            <person name="Yi H."/>
            <person name="Baek C."/>
        </authorList>
    </citation>
    <scope>NUCLEOTIDE SEQUENCE [LARGE SCALE GENOMIC DNA]</scope>
    <source>
        <strain evidence="11 12">HYN0059</strain>
    </source>
</reference>
<evidence type="ECO:0000313" key="11">
    <source>
        <dbReference type="EMBL" id="AWH86538.1"/>
    </source>
</evidence>
<sequence length="995" mass="114820">MKFFPPLLLLFAFVCNAQNARINTNVRWINDSVNPLVSIRGCVQDADGFLWIATEMGLYRYDGLKLIKIRNEWFPDIENNRIVILEKNVFTGDILFQTSPAKKWYIIKTGNISRFDLKLQDESVVHDRSTKWILTNGKFKKEIENDCANISEPERYPNNNFINFFIAYHYLYIRYANRLKIFDLNNFSLIKTLRLKNTELLFKAGNKIFVSENGMVYEVRLNSIVKDRPIKTDKVIQSFFEQSDISDSETNRIIVGNDDTAYLLHNRILYIIEYTGNQLTAKFLVNIGVNDVAAIYHDKNRSIYFITSATKGILQVKHSFFRSLQFELHKNNINYSIAKIGENTIYSATGWRYNLKDDKVVYDRAVSERNHGFLLNYNHTFYIQASNKVLFDINTLSKPLLEKEFKNKGEYLGYCWHKDILWIATRNPEQPVIYKQNSRVFKEFFLAKALKNTKITNLFSWYDKILICTENGVYAYKPFSREVLKIEGLENVYARNIVKNSSGSYWVCCYGQGLYLVSSGIDYKVNDRNRAITTAHTVETDKFDNMWISTNEGLLLANRASIVENTLQGKAVDFYRFTIQEGLVTNEFNGGCTHPSVNDGNIIGFPTMQGFLWYDPSKVKRQAFTGDIVIDKILADGEVVNPNPESYSISKDKSIIEVSFAYAYYFNRENLSIEYKLHSDGSWKKVTGNKFSFARKAGGKDKVSIRITTHGTTQSVVRTFTVNFEKRYYETIFFWAIIGAILSITVYYAFRFGTYLNIKREKFLKQKVAEKTLELNNAIKQLEISKALLSKSLSEKEILLREIHHRVKNNLLLIISLLHIQSRKLGYPAHHPFITQNESRIISMALIHQNLYDFENSEHVDFSQYLNNLVPSIIDLYQIDSSEIRVLFENINFTFDIQTAIPLGLIICEIINNSCKYAKLDNDALEITINIAKSNDAYIIMIKDNGPGFDMEKISEKSFGIELIRLLALQLHATLEIDTSNGVKYTISLPAAATI</sequence>
<dbReference type="Pfam" id="PF07568">
    <property type="entry name" value="HisKA_2"/>
    <property type="match status" value="1"/>
</dbReference>
<dbReference type="OrthoDB" id="8676692at2"/>
<accession>A0A2S1R1I8</accession>
<dbReference type="GO" id="GO:0004673">
    <property type="term" value="F:protein histidine kinase activity"/>
    <property type="evidence" value="ECO:0007669"/>
    <property type="project" value="UniProtKB-EC"/>
</dbReference>
<dbReference type="EC" id="2.7.13.3" evidence="2"/>